<evidence type="ECO:0000313" key="2">
    <source>
        <dbReference type="Proteomes" id="UP000192534"/>
    </source>
</evidence>
<dbReference type="Proteomes" id="UP000192534">
    <property type="component" value="Unassembled WGS sequence"/>
</dbReference>
<name>A0A1X0IYT8_MYCRH</name>
<protein>
    <submittedName>
        <fullName evidence="1">Uncharacterized protein</fullName>
    </submittedName>
</protein>
<gene>
    <name evidence="1" type="ORF">BST42_10000</name>
</gene>
<keyword evidence="2" id="KW-1185">Reference proteome</keyword>
<proteinExistence type="predicted"/>
<evidence type="ECO:0000313" key="1">
    <source>
        <dbReference type="EMBL" id="ORB53743.1"/>
    </source>
</evidence>
<reference evidence="1 2" key="1">
    <citation type="submission" date="2016-12" db="EMBL/GenBank/DDBJ databases">
        <title>The new phylogeny of genus Mycobacterium.</title>
        <authorList>
            <person name="Tortoli E."/>
            <person name="Trovato A."/>
            <person name="Cirillo D.M."/>
        </authorList>
    </citation>
    <scope>NUCLEOTIDE SEQUENCE [LARGE SCALE GENOMIC DNA]</scope>
    <source>
        <strain evidence="1 2">DSM 44223</strain>
    </source>
</reference>
<organism evidence="1 2">
    <name type="scientific">Mycolicibacterium rhodesiae</name>
    <name type="common">Mycobacterium rhodesiae</name>
    <dbReference type="NCBI Taxonomy" id="36814"/>
    <lineage>
        <taxon>Bacteria</taxon>
        <taxon>Bacillati</taxon>
        <taxon>Actinomycetota</taxon>
        <taxon>Actinomycetes</taxon>
        <taxon>Mycobacteriales</taxon>
        <taxon>Mycobacteriaceae</taxon>
        <taxon>Mycolicibacterium</taxon>
    </lineage>
</organism>
<comment type="caution">
    <text evidence="1">The sequence shown here is derived from an EMBL/GenBank/DDBJ whole genome shotgun (WGS) entry which is preliminary data.</text>
</comment>
<sequence>MKSGRTITARIVAPPQHTTCTTADPDAAAAFISSAWGAHGRVDGLDPGRPIRIARLQIDHVSVTEAEFPGALHFQTDQWPCYLVAEVKAGTVQIGATARAERCAAGDVALAVRPGRPCSANTEDAEVSLTALSPEALQRITGDHATDGAPGVRFISNRPRSDAAAAQWETTVDYVTRL</sequence>
<dbReference type="AlphaFoldDB" id="A0A1X0IYT8"/>
<dbReference type="RefSeq" id="WP_083118440.1">
    <property type="nucleotide sequence ID" value="NZ_JACKUO010000028.1"/>
</dbReference>
<dbReference type="EMBL" id="MVIH01000004">
    <property type="protein sequence ID" value="ORB53743.1"/>
    <property type="molecule type" value="Genomic_DNA"/>
</dbReference>
<accession>A0A1X0IYT8</accession>